<dbReference type="EMBL" id="LLXH01000350">
    <property type="protein sequence ID" value="PKC68119.1"/>
    <property type="molecule type" value="Genomic_DNA"/>
</dbReference>
<dbReference type="VEuPathDB" id="FungiDB:RhiirA1_457619"/>
<reference evidence="2 3" key="2">
    <citation type="submission" date="2017-10" db="EMBL/GenBank/DDBJ databases">
        <title>Genome analyses suggest a sexual origin of heterokaryosis in a supposedly ancient asexual fungus.</title>
        <authorList>
            <person name="Corradi N."/>
            <person name="Sedzielewska K."/>
            <person name="Noel J."/>
            <person name="Charron P."/>
            <person name="Farinelli L."/>
            <person name="Marton T."/>
            <person name="Kruger M."/>
            <person name="Pelin A."/>
            <person name="Brachmann A."/>
            <person name="Corradi N."/>
        </authorList>
    </citation>
    <scope>NUCLEOTIDE SEQUENCE [LARGE SCALE GENOMIC DNA]</scope>
    <source>
        <strain evidence="2 3">A1</strain>
    </source>
</reference>
<organism evidence="2 3">
    <name type="scientific">Rhizophagus irregularis</name>
    <dbReference type="NCBI Taxonomy" id="588596"/>
    <lineage>
        <taxon>Eukaryota</taxon>
        <taxon>Fungi</taxon>
        <taxon>Fungi incertae sedis</taxon>
        <taxon>Mucoromycota</taxon>
        <taxon>Glomeromycotina</taxon>
        <taxon>Glomeromycetes</taxon>
        <taxon>Glomerales</taxon>
        <taxon>Glomeraceae</taxon>
        <taxon>Rhizophagus</taxon>
    </lineage>
</organism>
<proteinExistence type="predicted"/>
<reference evidence="2 3" key="1">
    <citation type="submission" date="2017-10" db="EMBL/GenBank/DDBJ databases">
        <title>Extensive intraspecific genome diversity in a model arbuscular mycorrhizal fungus.</title>
        <authorList>
            <person name="Chen E.C.H."/>
            <person name="Morin E."/>
            <person name="Baudet D."/>
            <person name="Noel J."/>
            <person name="Ndikumana S."/>
            <person name="Charron P."/>
            <person name="St-Onge C."/>
            <person name="Giorgi J."/>
            <person name="Grigoriev I.V."/>
            <person name="Roux C."/>
            <person name="Martin F.M."/>
            <person name="Corradi N."/>
        </authorList>
    </citation>
    <scope>NUCLEOTIDE SEQUENCE [LARGE SCALE GENOMIC DNA]</scope>
    <source>
        <strain evidence="2 3">A1</strain>
    </source>
</reference>
<dbReference type="VEuPathDB" id="FungiDB:FUN_002395"/>
<gene>
    <name evidence="2" type="ORF">RhiirA1_457619</name>
</gene>
<sequence length="167" mass="19588">MFDVKLNASAIKKRYEWQAYKKIDNVDYLKKKDEEIKYIKIFGPRWKTIWEKAFKIKGQDELIGEEGVYKKRFGINRFKVPTQTSSKDKFFDAQADPISTIPRTQEEHEELDNLNNSRFSARLETTSSLSKEKGKAAVITKEDEDKINKNKKRVMATQGQREDSDNE</sequence>
<feature type="compositionally biased region" description="Basic and acidic residues" evidence="1">
    <location>
        <begin position="130"/>
        <end position="148"/>
    </location>
</feature>
<protein>
    <submittedName>
        <fullName evidence="2">Uncharacterized protein</fullName>
    </submittedName>
</protein>
<evidence type="ECO:0000313" key="2">
    <source>
        <dbReference type="EMBL" id="PKC68119.1"/>
    </source>
</evidence>
<feature type="region of interest" description="Disordered" evidence="1">
    <location>
        <begin position="123"/>
        <end position="167"/>
    </location>
</feature>
<comment type="caution">
    <text evidence="2">The sequence shown here is derived from an EMBL/GenBank/DDBJ whole genome shotgun (WGS) entry which is preliminary data.</text>
</comment>
<evidence type="ECO:0000313" key="3">
    <source>
        <dbReference type="Proteomes" id="UP000232688"/>
    </source>
</evidence>
<accession>A0A2I1F3L3</accession>
<evidence type="ECO:0000256" key="1">
    <source>
        <dbReference type="SAM" id="MobiDB-lite"/>
    </source>
</evidence>
<dbReference type="AlphaFoldDB" id="A0A2I1F3L3"/>
<name>A0A2I1F3L3_9GLOM</name>
<dbReference type="Proteomes" id="UP000232688">
    <property type="component" value="Unassembled WGS sequence"/>
</dbReference>